<feature type="region of interest" description="Disordered" evidence="1">
    <location>
        <begin position="97"/>
        <end position="116"/>
    </location>
</feature>
<dbReference type="EMBL" id="QXFW01001525">
    <property type="protein sequence ID" value="KAE8989499.1"/>
    <property type="molecule type" value="Genomic_DNA"/>
</dbReference>
<gene>
    <name evidence="4" type="ORF">PF004_g29033</name>
    <name evidence="3" type="ORF">PF010_g19391</name>
    <name evidence="2" type="ORF">PF011_g18748</name>
</gene>
<evidence type="ECO:0000313" key="3">
    <source>
        <dbReference type="EMBL" id="KAE9088401.1"/>
    </source>
</evidence>
<evidence type="ECO:0000313" key="6">
    <source>
        <dbReference type="Proteomes" id="UP000476176"/>
    </source>
</evidence>
<dbReference type="Proteomes" id="UP000488956">
    <property type="component" value="Unassembled WGS sequence"/>
</dbReference>
<accession>A0A6A3J2B5</accession>
<dbReference type="Proteomes" id="UP000476176">
    <property type="component" value="Unassembled WGS sequence"/>
</dbReference>
<feature type="compositionally biased region" description="Polar residues" evidence="1">
    <location>
        <begin position="101"/>
        <end position="116"/>
    </location>
</feature>
<evidence type="ECO:0000313" key="2">
    <source>
        <dbReference type="EMBL" id="KAE8989499.1"/>
    </source>
</evidence>
<dbReference type="AlphaFoldDB" id="A0A6A3J2B5"/>
<comment type="caution">
    <text evidence="2">The sequence shown here is derived from an EMBL/GenBank/DDBJ whole genome shotgun (WGS) entry which is preliminary data.</text>
</comment>
<evidence type="ECO:0000256" key="1">
    <source>
        <dbReference type="SAM" id="MobiDB-lite"/>
    </source>
</evidence>
<sequence length="116" mass="12183">MLGAGWDGPLGWPPVAGHCYLLAVAGVQGATPRQCSSGVVIVKVHQVTGAYQLMQVGSTIYSGANMVHLELTIWGLHGASKMPQLLLGAGPCRGRQRRCHSTTTPAYTTRGETPEG</sequence>
<dbReference type="Proteomes" id="UP000460718">
    <property type="component" value="Unassembled WGS sequence"/>
</dbReference>
<evidence type="ECO:0000313" key="5">
    <source>
        <dbReference type="Proteomes" id="UP000460718"/>
    </source>
</evidence>
<dbReference type="EMBL" id="QXGC01005025">
    <property type="protein sequence ID" value="KAE9166827.1"/>
    <property type="molecule type" value="Genomic_DNA"/>
</dbReference>
<protein>
    <submittedName>
        <fullName evidence="2">Uncharacterized protein</fullName>
    </submittedName>
</protein>
<reference evidence="5 6" key="1">
    <citation type="submission" date="2018-09" db="EMBL/GenBank/DDBJ databases">
        <title>Genomic investigation of the strawberry pathogen Phytophthora fragariae indicates pathogenicity is determined by transcriptional variation in three key races.</title>
        <authorList>
            <person name="Adams T.M."/>
            <person name="Armitage A.D."/>
            <person name="Sobczyk M.K."/>
            <person name="Bates H.J."/>
            <person name="Dunwell J.M."/>
            <person name="Nellist C.F."/>
            <person name="Harrison R.J."/>
        </authorList>
    </citation>
    <scope>NUCLEOTIDE SEQUENCE [LARGE SCALE GENOMIC DNA]</scope>
    <source>
        <strain evidence="4 6">BC-23</strain>
        <strain evidence="3 7">ONT-3</strain>
        <strain evidence="2 5">SCRP245</strain>
    </source>
</reference>
<dbReference type="EMBL" id="QXFX01001553">
    <property type="protein sequence ID" value="KAE9088401.1"/>
    <property type="molecule type" value="Genomic_DNA"/>
</dbReference>
<evidence type="ECO:0000313" key="7">
    <source>
        <dbReference type="Proteomes" id="UP000488956"/>
    </source>
</evidence>
<proteinExistence type="predicted"/>
<name>A0A6A3J2B5_9STRA</name>
<evidence type="ECO:0000313" key="4">
    <source>
        <dbReference type="EMBL" id="KAE9166827.1"/>
    </source>
</evidence>
<organism evidence="2 5">
    <name type="scientific">Phytophthora fragariae</name>
    <dbReference type="NCBI Taxonomy" id="53985"/>
    <lineage>
        <taxon>Eukaryota</taxon>
        <taxon>Sar</taxon>
        <taxon>Stramenopiles</taxon>
        <taxon>Oomycota</taxon>
        <taxon>Peronosporomycetes</taxon>
        <taxon>Peronosporales</taxon>
        <taxon>Peronosporaceae</taxon>
        <taxon>Phytophthora</taxon>
    </lineage>
</organism>